<dbReference type="InterPro" id="IPR024509">
    <property type="entry name" value="Anti-LPS_factor/Scygonadin"/>
</dbReference>
<protein>
    <submittedName>
        <fullName evidence="4">Anti-lipopolysaccharide factor isoform 5</fullName>
    </submittedName>
</protein>
<keyword evidence="1" id="KW-0929">Antimicrobial</keyword>
<feature type="signal peptide" evidence="3">
    <location>
        <begin position="1"/>
        <end position="20"/>
    </location>
</feature>
<reference evidence="4" key="1">
    <citation type="submission" date="2011-03" db="EMBL/GenBank/DDBJ databases">
        <authorList>
            <person name="Liu Y."/>
            <person name="Cui Z."/>
        </authorList>
    </citation>
    <scope>NUCLEOTIDE SEQUENCE</scope>
</reference>
<dbReference type="Pfam" id="PF11630">
    <property type="entry name" value="Anti-LPS-SCYG"/>
    <property type="match status" value="1"/>
</dbReference>
<keyword evidence="3" id="KW-0732">Signal</keyword>
<accession>H9MYY3</accession>
<name>H9MYY3_PORTR</name>
<dbReference type="EMBL" id="JF756051">
    <property type="protein sequence ID" value="AFA42333.1"/>
    <property type="molecule type" value="mRNA"/>
</dbReference>
<gene>
    <name evidence="4" type="primary">ALF5</name>
</gene>
<evidence type="ECO:0000256" key="3">
    <source>
        <dbReference type="SAM" id="SignalP"/>
    </source>
</evidence>
<evidence type="ECO:0000256" key="2">
    <source>
        <dbReference type="ARBA" id="ARBA00023022"/>
    </source>
</evidence>
<organism evidence="4">
    <name type="scientific">Portunus trituberculatus</name>
    <name type="common">Swimming crab</name>
    <name type="synonym">Neptunus trituberculatus</name>
    <dbReference type="NCBI Taxonomy" id="210409"/>
    <lineage>
        <taxon>Eukaryota</taxon>
        <taxon>Metazoa</taxon>
        <taxon>Ecdysozoa</taxon>
        <taxon>Arthropoda</taxon>
        <taxon>Crustacea</taxon>
        <taxon>Multicrustacea</taxon>
        <taxon>Malacostraca</taxon>
        <taxon>Eumalacostraca</taxon>
        <taxon>Eucarida</taxon>
        <taxon>Decapoda</taxon>
        <taxon>Pleocyemata</taxon>
        <taxon>Brachyura</taxon>
        <taxon>Eubrachyura</taxon>
        <taxon>Portunoidea</taxon>
        <taxon>Portunidae</taxon>
        <taxon>Portuninae</taxon>
        <taxon>Portunus</taxon>
    </lineage>
</organism>
<dbReference type="InterPro" id="IPR038539">
    <property type="entry name" value="Anti-LPS_factor/Scygonadin_sf"/>
</dbReference>
<proteinExistence type="evidence at transcript level"/>
<dbReference type="AlphaFoldDB" id="H9MYY3"/>
<dbReference type="OrthoDB" id="6367433at2759"/>
<dbReference type="GO" id="GO:0042742">
    <property type="term" value="P:defense response to bacterium"/>
    <property type="evidence" value="ECO:0007669"/>
    <property type="project" value="UniProtKB-KW"/>
</dbReference>
<evidence type="ECO:0000313" key="4">
    <source>
        <dbReference type="EMBL" id="AFA42333.1"/>
    </source>
</evidence>
<dbReference type="Gene3D" id="3.30.160.320">
    <property type="match status" value="1"/>
</dbReference>
<feature type="chain" id="PRO_5003621735" evidence="3">
    <location>
        <begin position="21"/>
        <end position="120"/>
    </location>
</feature>
<sequence>MVRGFLAVVVVGVCLHPTPAASFDISSFISTTADTVIKRLYVDREINLFDHYCIISRSPHISRWELKWQATVTCPGWTPVKGKVRGYSNPLSAEREATRDFVQRIVQRGLVTRDEASEWL</sequence>
<evidence type="ECO:0000256" key="1">
    <source>
        <dbReference type="ARBA" id="ARBA00022529"/>
    </source>
</evidence>
<keyword evidence="2" id="KW-0044">Antibiotic</keyword>